<evidence type="ECO:0000256" key="3">
    <source>
        <dbReference type="ARBA" id="ARBA00023015"/>
    </source>
</evidence>
<dbReference type="AlphaFoldDB" id="A0A845DX01"/>
<dbReference type="InterPro" id="IPR016032">
    <property type="entry name" value="Sig_transdc_resp-reg_C-effctor"/>
</dbReference>
<dbReference type="PRINTS" id="PR00038">
    <property type="entry name" value="HTHLUXR"/>
</dbReference>
<dbReference type="SMART" id="SM00448">
    <property type="entry name" value="REC"/>
    <property type="match status" value="1"/>
</dbReference>
<dbReference type="Pfam" id="PF00072">
    <property type="entry name" value="Response_reg"/>
    <property type="match status" value="1"/>
</dbReference>
<evidence type="ECO:0000259" key="8">
    <source>
        <dbReference type="PROSITE" id="PS50110"/>
    </source>
</evidence>
<evidence type="ECO:0000256" key="2">
    <source>
        <dbReference type="ARBA" id="ARBA00022553"/>
    </source>
</evidence>
<dbReference type="Proteomes" id="UP000460949">
    <property type="component" value="Unassembled WGS sequence"/>
</dbReference>
<feature type="modified residue" description="4-aspartylphosphate" evidence="6">
    <location>
        <position position="55"/>
    </location>
</feature>
<dbReference type="GO" id="GO:0006355">
    <property type="term" value="P:regulation of DNA-templated transcription"/>
    <property type="evidence" value="ECO:0007669"/>
    <property type="project" value="InterPro"/>
</dbReference>
<accession>A0A845DX01</accession>
<dbReference type="InterPro" id="IPR001789">
    <property type="entry name" value="Sig_transdc_resp-reg_receiver"/>
</dbReference>
<protein>
    <submittedName>
        <fullName evidence="9">Response regulator</fullName>
    </submittedName>
</protein>
<dbReference type="CDD" id="cd06170">
    <property type="entry name" value="LuxR_C_like"/>
    <property type="match status" value="1"/>
</dbReference>
<dbReference type="PROSITE" id="PS50110">
    <property type="entry name" value="RESPONSE_REGULATORY"/>
    <property type="match status" value="1"/>
</dbReference>
<dbReference type="Gene3D" id="3.40.50.2300">
    <property type="match status" value="1"/>
</dbReference>
<dbReference type="PANTHER" id="PTHR43214:SF43">
    <property type="entry name" value="TWO-COMPONENT RESPONSE REGULATOR"/>
    <property type="match status" value="1"/>
</dbReference>
<dbReference type="PROSITE" id="PS00622">
    <property type="entry name" value="HTH_LUXR_1"/>
    <property type="match status" value="1"/>
</dbReference>
<evidence type="ECO:0000313" key="9">
    <source>
        <dbReference type="EMBL" id="MYL18597.1"/>
    </source>
</evidence>
<dbReference type="GO" id="GO:0000160">
    <property type="term" value="P:phosphorelay signal transduction system"/>
    <property type="evidence" value="ECO:0007669"/>
    <property type="project" value="InterPro"/>
</dbReference>
<dbReference type="SUPFAM" id="SSF52172">
    <property type="entry name" value="CheY-like"/>
    <property type="match status" value="1"/>
</dbReference>
<evidence type="ECO:0000259" key="7">
    <source>
        <dbReference type="PROSITE" id="PS50043"/>
    </source>
</evidence>
<sequence length="218" mass="24398">MSIRVMLVDDHLIVLRGLKFFLNTQQDIEVVGEAENGRAAIGKMEECHPDVILMDLMMPVMDGVEATKEILKQNPQAKVVVLTSYSDQDHVIPALQAGASGYQLKDVDPDELVRTIRAARRGEKLLHPKATQLLLTEMNQGKTERGVEAPFKLTKREKDVLYQITLGKSNKEISAALFITEKTVKTHVSNLLSKLDVHDRTQAAIYAMKEKLFEESSS</sequence>
<dbReference type="PROSITE" id="PS50043">
    <property type="entry name" value="HTH_LUXR_2"/>
    <property type="match status" value="1"/>
</dbReference>
<evidence type="ECO:0000256" key="4">
    <source>
        <dbReference type="ARBA" id="ARBA00023125"/>
    </source>
</evidence>
<keyword evidence="3" id="KW-0805">Transcription regulation</keyword>
<dbReference type="InterPro" id="IPR058245">
    <property type="entry name" value="NreC/VraR/RcsB-like_REC"/>
</dbReference>
<dbReference type="RefSeq" id="WP_160835054.1">
    <property type="nucleotide sequence ID" value="NZ_WMET01000001.1"/>
</dbReference>
<evidence type="ECO:0000256" key="5">
    <source>
        <dbReference type="ARBA" id="ARBA00023163"/>
    </source>
</evidence>
<gene>
    <name evidence="9" type="ORF">GLW04_01775</name>
</gene>
<feature type="domain" description="Response regulatory" evidence="8">
    <location>
        <begin position="4"/>
        <end position="120"/>
    </location>
</feature>
<dbReference type="SMART" id="SM00421">
    <property type="entry name" value="HTH_LUXR"/>
    <property type="match status" value="1"/>
</dbReference>
<dbReference type="Pfam" id="PF00196">
    <property type="entry name" value="GerE"/>
    <property type="match status" value="1"/>
</dbReference>
<proteinExistence type="predicted"/>
<reference evidence="9 10" key="1">
    <citation type="submission" date="2019-11" db="EMBL/GenBank/DDBJ databases">
        <title>Genome sequences of 17 halophilic strains isolated from different environments.</title>
        <authorList>
            <person name="Furrow R.E."/>
        </authorList>
    </citation>
    <scope>NUCLEOTIDE SEQUENCE [LARGE SCALE GENOMIC DNA]</scope>
    <source>
        <strain evidence="9 10">22511_23_Filter</strain>
    </source>
</reference>
<dbReference type="InterPro" id="IPR039420">
    <property type="entry name" value="WalR-like"/>
</dbReference>
<keyword evidence="5" id="KW-0804">Transcription</keyword>
<feature type="domain" description="HTH luxR-type" evidence="7">
    <location>
        <begin position="146"/>
        <end position="211"/>
    </location>
</feature>
<dbReference type="GO" id="GO:0005737">
    <property type="term" value="C:cytoplasm"/>
    <property type="evidence" value="ECO:0007669"/>
    <property type="project" value="UniProtKB-SubCell"/>
</dbReference>
<dbReference type="PANTHER" id="PTHR43214">
    <property type="entry name" value="TWO-COMPONENT RESPONSE REGULATOR"/>
    <property type="match status" value="1"/>
</dbReference>
<dbReference type="InterPro" id="IPR011006">
    <property type="entry name" value="CheY-like_superfamily"/>
</dbReference>
<comment type="caution">
    <text evidence="9">The sequence shown here is derived from an EMBL/GenBank/DDBJ whole genome shotgun (WGS) entry which is preliminary data.</text>
</comment>
<organism evidence="9 10">
    <name type="scientific">Halobacillus litoralis</name>
    <dbReference type="NCBI Taxonomy" id="45668"/>
    <lineage>
        <taxon>Bacteria</taxon>
        <taxon>Bacillati</taxon>
        <taxon>Bacillota</taxon>
        <taxon>Bacilli</taxon>
        <taxon>Bacillales</taxon>
        <taxon>Bacillaceae</taxon>
        <taxon>Halobacillus</taxon>
    </lineage>
</organism>
<keyword evidence="2 6" id="KW-0597">Phosphoprotein</keyword>
<dbReference type="InterPro" id="IPR000792">
    <property type="entry name" value="Tscrpt_reg_LuxR_C"/>
</dbReference>
<evidence type="ECO:0000256" key="1">
    <source>
        <dbReference type="ARBA" id="ARBA00004496"/>
    </source>
</evidence>
<comment type="subcellular location">
    <subcellularLocation>
        <location evidence="1">Cytoplasm</location>
    </subcellularLocation>
</comment>
<keyword evidence="4" id="KW-0238">DNA-binding</keyword>
<name>A0A845DX01_9BACI</name>
<evidence type="ECO:0000256" key="6">
    <source>
        <dbReference type="PROSITE-ProRule" id="PRU00169"/>
    </source>
</evidence>
<dbReference type="GO" id="GO:0003677">
    <property type="term" value="F:DNA binding"/>
    <property type="evidence" value="ECO:0007669"/>
    <property type="project" value="UniProtKB-KW"/>
</dbReference>
<dbReference type="SUPFAM" id="SSF46894">
    <property type="entry name" value="C-terminal effector domain of the bipartite response regulators"/>
    <property type="match status" value="1"/>
</dbReference>
<dbReference type="EMBL" id="WMET01000001">
    <property type="protein sequence ID" value="MYL18597.1"/>
    <property type="molecule type" value="Genomic_DNA"/>
</dbReference>
<dbReference type="CDD" id="cd17535">
    <property type="entry name" value="REC_NarL-like"/>
    <property type="match status" value="1"/>
</dbReference>
<evidence type="ECO:0000313" key="10">
    <source>
        <dbReference type="Proteomes" id="UP000460949"/>
    </source>
</evidence>